<protein>
    <submittedName>
        <fullName evidence="2">Uncharacterized protein</fullName>
    </submittedName>
</protein>
<evidence type="ECO:0000256" key="1">
    <source>
        <dbReference type="SAM" id="Phobius"/>
    </source>
</evidence>
<accession>A0AAD6M175</accession>
<keyword evidence="1" id="KW-0472">Membrane</keyword>
<keyword evidence="3" id="KW-1185">Reference proteome</keyword>
<sequence length="95" mass="11068">MPAIKTTITLGGRSESISIIYPFSLSTVVYFWDRRVLMERKRWVTVVGDVWWSVLVADKMFWPRNRGEGATRPSENKGGCWAAICRREEMDRRSL</sequence>
<name>A0AAD6M175_9ROSI</name>
<keyword evidence="1" id="KW-0812">Transmembrane</keyword>
<evidence type="ECO:0000313" key="2">
    <source>
        <dbReference type="EMBL" id="KAJ6976887.1"/>
    </source>
</evidence>
<dbReference type="EMBL" id="JAQIZT010000012">
    <property type="protein sequence ID" value="KAJ6976887.1"/>
    <property type="molecule type" value="Genomic_DNA"/>
</dbReference>
<feature type="transmembrane region" description="Helical" evidence="1">
    <location>
        <begin position="16"/>
        <end position="32"/>
    </location>
</feature>
<keyword evidence="1" id="KW-1133">Transmembrane helix</keyword>
<gene>
    <name evidence="2" type="ORF">NC653_028915</name>
</gene>
<comment type="caution">
    <text evidence="2">The sequence shown here is derived from an EMBL/GenBank/DDBJ whole genome shotgun (WGS) entry which is preliminary data.</text>
</comment>
<dbReference type="Proteomes" id="UP001164929">
    <property type="component" value="Chromosome 12"/>
</dbReference>
<evidence type="ECO:0000313" key="3">
    <source>
        <dbReference type="Proteomes" id="UP001164929"/>
    </source>
</evidence>
<proteinExistence type="predicted"/>
<organism evidence="2 3">
    <name type="scientific">Populus alba x Populus x berolinensis</name>
    <dbReference type="NCBI Taxonomy" id="444605"/>
    <lineage>
        <taxon>Eukaryota</taxon>
        <taxon>Viridiplantae</taxon>
        <taxon>Streptophyta</taxon>
        <taxon>Embryophyta</taxon>
        <taxon>Tracheophyta</taxon>
        <taxon>Spermatophyta</taxon>
        <taxon>Magnoliopsida</taxon>
        <taxon>eudicotyledons</taxon>
        <taxon>Gunneridae</taxon>
        <taxon>Pentapetalae</taxon>
        <taxon>rosids</taxon>
        <taxon>fabids</taxon>
        <taxon>Malpighiales</taxon>
        <taxon>Salicaceae</taxon>
        <taxon>Saliceae</taxon>
        <taxon>Populus</taxon>
    </lineage>
</organism>
<reference evidence="2" key="1">
    <citation type="journal article" date="2023" name="Mol. Ecol. Resour.">
        <title>Chromosome-level genome assembly of a triploid poplar Populus alba 'Berolinensis'.</title>
        <authorList>
            <person name="Chen S."/>
            <person name="Yu Y."/>
            <person name="Wang X."/>
            <person name="Wang S."/>
            <person name="Zhang T."/>
            <person name="Zhou Y."/>
            <person name="He R."/>
            <person name="Meng N."/>
            <person name="Wang Y."/>
            <person name="Liu W."/>
            <person name="Liu Z."/>
            <person name="Liu J."/>
            <person name="Guo Q."/>
            <person name="Huang H."/>
            <person name="Sederoff R.R."/>
            <person name="Wang G."/>
            <person name="Qu G."/>
            <person name="Chen S."/>
        </authorList>
    </citation>
    <scope>NUCLEOTIDE SEQUENCE</scope>
    <source>
        <strain evidence="2">SC-2020</strain>
    </source>
</reference>
<dbReference type="AlphaFoldDB" id="A0AAD6M175"/>